<evidence type="ECO:0000313" key="3">
    <source>
        <dbReference type="Proteomes" id="UP001583177"/>
    </source>
</evidence>
<accession>A0ABR3WJS5</accession>
<keyword evidence="1" id="KW-1133">Transmembrane helix</keyword>
<proteinExistence type="predicted"/>
<dbReference type="Proteomes" id="UP001583177">
    <property type="component" value="Unassembled WGS sequence"/>
</dbReference>
<organism evidence="2 3">
    <name type="scientific">Diaporthe australafricana</name>
    <dbReference type="NCBI Taxonomy" id="127596"/>
    <lineage>
        <taxon>Eukaryota</taxon>
        <taxon>Fungi</taxon>
        <taxon>Dikarya</taxon>
        <taxon>Ascomycota</taxon>
        <taxon>Pezizomycotina</taxon>
        <taxon>Sordariomycetes</taxon>
        <taxon>Sordariomycetidae</taxon>
        <taxon>Diaporthales</taxon>
        <taxon>Diaporthaceae</taxon>
        <taxon>Diaporthe</taxon>
    </lineage>
</organism>
<evidence type="ECO:0000256" key="1">
    <source>
        <dbReference type="SAM" id="Phobius"/>
    </source>
</evidence>
<sequence>MTAATESTSSPDAKDASNIDERRLFIFKRLINTLPVLNIVSALTAGTSVGALTFDEFHPSSSPLCRASEALFASCAIAAVVSIMLSVMLIFWFETVESVVMRDYFLVWTPVILLDWSILALLFGITFWYADRNVVWRATLINLQTGTLLILSICVAVRMAITLRRKESLNRGVGAGG</sequence>
<feature type="transmembrane region" description="Helical" evidence="1">
    <location>
        <begin position="71"/>
        <end position="93"/>
    </location>
</feature>
<keyword evidence="1" id="KW-0472">Membrane</keyword>
<evidence type="ECO:0008006" key="4">
    <source>
        <dbReference type="Google" id="ProtNLM"/>
    </source>
</evidence>
<dbReference type="EMBL" id="JAWRVE010000075">
    <property type="protein sequence ID" value="KAL1863056.1"/>
    <property type="molecule type" value="Genomic_DNA"/>
</dbReference>
<protein>
    <recommendedName>
        <fullName evidence="4">MARVEL domain-containing protein</fullName>
    </recommendedName>
</protein>
<keyword evidence="3" id="KW-1185">Reference proteome</keyword>
<reference evidence="2 3" key="1">
    <citation type="journal article" date="2024" name="IMA Fungus">
        <title>IMA Genome - F19 : A genome assembly and annotation guide to empower mycologists, including annotated draft genome sequences of Ceratocystis pirilliformis, Diaporthe australafricana, Fusarium ophioides, Paecilomyces lecythidis, and Sporothrix stenoceras.</title>
        <authorList>
            <person name="Aylward J."/>
            <person name="Wilson A.M."/>
            <person name="Visagie C.M."/>
            <person name="Spraker J."/>
            <person name="Barnes I."/>
            <person name="Buitendag C."/>
            <person name="Ceriani C."/>
            <person name="Del Mar Angel L."/>
            <person name="du Plessis D."/>
            <person name="Fuchs T."/>
            <person name="Gasser K."/>
            <person name="Kramer D."/>
            <person name="Li W."/>
            <person name="Munsamy K."/>
            <person name="Piso A."/>
            <person name="Price J.L."/>
            <person name="Sonnekus B."/>
            <person name="Thomas C."/>
            <person name="van der Nest A."/>
            <person name="van Dijk A."/>
            <person name="van Heerden A."/>
            <person name="van Vuuren N."/>
            <person name="Yilmaz N."/>
            <person name="Duong T.A."/>
            <person name="van der Merwe N.A."/>
            <person name="Wingfield M.J."/>
            <person name="Wingfield B.D."/>
        </authorList>
    </citation>
    <scope>NUCLEOTIDE SEQUENCE [LARGE SCALE GENOMIC DNA]</scope>
    <source>
        <strain evidence="2 3">CMW 18300</strain>
    </source>
</reference>
<comment type="caution">
    <text evidence="2">The sequence shown here is derived from an EMBL/GenBank/DDBJ whole genome shotgun (WGS) entry which is preliminary data.</text>
</comment>
<feature type="transmembrane region" description="Helical" evidence="1">
    <location>
        <begin position="141"/>
        <end position="161"/>
    </location>
</feature>
<name>A0ABR3WJS5_9PEZI</name>
<keyword evidence="1" id="KW-0812">Transmembrane</keyword>
<feature type="transmembrane region" description="Helical" evidence="1">
    <location>
        <begin position="105"/>
        <end position="129"/>
    </location>
</feature>
<gene>
    <name evidence="2" type="ORF">Daus18300_008212</name>
</gene>
<feature type="transmembrane region" description="Helical" evidence="1">
    <location>
        <begin position="30"/>
        <end position="51"/>
    </location>
</feature>
<evidence type="ECO:0000313" key="2">
    <source>
        <dbReference type="EMBL" id="KAL1863056.1"/>
    </source>
</evidence>